<name>A0A1G6P3D2_9BACL</name>
<dbReference type="HAMAP" id="MF_00735">
    <property type="entry name" value="Methyltr_PrmA"/>
    <property type="match status" value="1"/>
</dbReference>
<evidence type="ECO:0000256" key="4">
    <source>
        <dbReference type="ARBA" id="ARBA00022679"/>
    </source>
</evidence>
<evidence type="ECO:0000256" key="1">
    <source>
        <dbReference type="ARBA" id="ARBA00009741"/>
    </source>
</evidence>
<sequence>MDWVEMRVQTAPESEEAVFNLLLELGAQGTATVGSSLLKNRESQYGEWFDEAEESETGEEKLWIAGYIKAEDFQPSLVEKLKKRVENLTVYGLNPGPAEVEARRVSEEFWEKAWKEYYHPTRITDRLTVKPLWESYRPEPGETVIELDPGMAFGTGTHPTTVLSMKLLEETLQPGQRVIDVGCGSGILSIASARLGAETVLAVDLDPRAVENAERNVRLNDLQHRIRVREGDLLQDVDQTADLVVSNILAEIILQFTADLPRVLRRGGVFIASGIIAEKEKEVVRAVHDAGLTVMKSLREGDWVALAARS</sequence>
<dbReference type="Pfam" id="PF06325">
    <property type="entry name" value="PrmA"/>
    <property type="match status" value="1"/>
</dbReference>
<proteinExistence type="inferred from homology"/>
<comment type="catalytic activity">
    <reaction evidence="6">
        <text>L-lysyl-[protein] + 3 S-adenosyl-L-methionine = N(6),N(6),N(6)-trimethyl-L-lysyl-[protein] + 3 S-adenosyl-L-homocysteine + 3 H(+)</text>
        <dbReference type="Rhea" id="RHEA:54192"/>
        <dbReference type="Rhea" id="RHEA-COMP:9752"/>
        <dbReference type="Rhea" id="RHEA-COMP:13826"/>
        <dbReference type="ChEBI" id="CHEBI:15378"/>
        <dbReference type="ChEBI" id="CHEBI:29969"/>
        <dbReference type="ChEBI" id="CHEBI:57856"/>
        <dbReference type="ChEBI" id="CHEBI:59789"/>
        <dbReference type="ChEBI" id="CHEBI:61961"/>
    </reaction>
</comment>
<dbReference type="GO" id="GO:0005737">
    <property type="term" value="C:cytoplasm"/>
    <property type="evidence" value="ECO:0007669"/>
    <property type="project" value="UniProtKB-SubCell"/>
</dbReference>
<dbReference type="Gene3D" id="3.40.50.150">
    <property type="entry name" value="Vaccinia Virus protein VP39"/>
    <property type="match status" value="1"/>
</dbReference>
<dbReference type="STRING" id="1236220.SAMN04488112_11526"/>
<keyword evidence="8" id="KW-1185">Reference proteome</keyword>
<comment type="subcellular location">
    <subcellularLocation>
        <location evidence="6">Cytoplasm</location>
    </subcellularLocation>
</comment>
<dbReference type="InterPro" id="IPR029063">
    <property type="entry name" value="SAM-dependent_MTases_sf"/>
</dbReference>
<dbReference type="Proteomes" id="UP000199387">
    <property type="component" value="Unassembled WGS sequence"/>
</dbReference>
<dbReference type="RefSeq" id="WP_091571167.1">
    <property type="nucleotide sequence ID" value="NZ_FMZA01000015.1"/>
</dbReference>
<accession>A0A1G6P3D2</accession>
<dbReference type="GO" id="GO:0005840">
    <property type="term" value="C:ribosome"/>
    <property type="evidence" value="ECO:0007669"/>
    <property type="project" value="UniProtKB-KW"/>
</dbReference>
<dbReference type="EC" id="2.1.1.-" evidence="6"/>
<dbReference type="InterPro" id="IPR050078">
    <property type="entry name" value="Ribosomal_L11_MeTrfase_PrmA"/>
</dbReference>
<dbReference type="PANTHER" id="PTHR43648">
    <property type="entry name" value="ELECTRON TRANSFER FLAVOPROTEIN BETA SUBUNIT LYSINE METHYLTRANSFERASE"/>
    <property type="match status" value="1"/>
</dbReference>
<dbReference type="GO" id="GO:0032259">
    <property type="term" value="P:methylation"/>
    <property type="evidence" value="ECO:0007669"/>
    <property type="project" value="UniProtKB-KW"/>
</dbReference>
<evidence type="ECO:0000313" key="7">
    <source>
        <dbReference type="EMBL" id="SDC74006.1"/>
    </source>
</evidence>
<feature type="binding site" evidence="6">
    <location>
        <position position="247"/>
    </location>
    <ligand>
        <name>S-adenosyl-L-methionine</name>
        <dbReference type="ChEBI" id="CHEBI:59789"/>
    </ligand>
</feature>
<reference evidence="7 8" key="1">
    <citation type="submission" date="2016-10" db="EMBL/GenBank/DDBJ databases">
        <authorList>
            <person name="de Groot N.N."/>
        </authorList>
    </citation>
    <scope>NUCLEOTIDE SEQUENCE [LARGE SCALE GENOMIC DNA]</scope>
    <source>
        <strain evidence="7 8">DSM 45514</strain>
    </source>
</reference>
<keyword evidence="2 6" id="KW-0963">Cytoplasm</keyword>
<keyword evidence="5 6" id="KW-0949">S-adenosyl-L-methionine</keyword>
<keyword evidence="7" id="KW-0689">Ribosomal protein</keyword>
<comment type="function">
    <text evidence="6">Methylates ribosomal protein L11.</text>
</comment>
<protein>
    <recommendedName>
        <fullName evidence="6">Ribosomal protein L11 methyltransferase</fullName>
        <shortName evidence="6">L11 Mtase</shortName>
        <ecNumber evidence="6">2.1.1.-</ecNumber>
    </recommendedName>
</protein>
<comment type="similarity">
    <text evidence="1 6">Belongs to the methyltransferase superfamily. PrmA family.</text>
</comment>
<dbReference type="AlphaFoldDB" id="A0A1G6P3D2"/>
<evidence type="ECO:0000313" key="8">
    <source>
        <dbReference type="Proteomes" id="UP000199387"/>
    </source>
</evidence>
<dbReference type="EMBL" id="FMZA01000015">
    <property type="protein sequence ID" value="SDC74006.1"/>
    <property type="molecule type" value="Genomic_DNA"/>
</dbReference>
<keyword evidence="7" id="KW-0687">Ribonucleoprotein</keyword>
<feature type="binding site" evidence="6">
    <location>
        <position position="182"/>
    </location>
    <ligand>
        <name>S-adenosyl-L-methionine</name>
        <dbReference type="ChEBI" id="CHEBI:59789"/>
    </ligand>
</feature>
<gene>
    <name evidence="6" type="primary">prmA</name>
    <name evidence="7" type="ORF">SAMN04488112_11526</name>
</gene>
<dbReference type="InterPro" id="IPR004498">
    <property type="entry name" value="Ribosomal_PrmA_MeTrfase"/>
</dbReference>
<dbReference type="PIRSF" id="PIRSF000401">
    <property type="entry name" value="RPL11_MTase"/>
    <property type="match status" value="1"/>
</dbReference>
<keyword evidence="4 6" id="KW-0808">Transferase</keyword>
<dbReference type="PANTHER" id="PTHR43648:SF1">
    <property type="entry name" value="ELECTRON TRANSFER FLAVOPROTEIN BETA SUBUNIT LYSINE METHYLTRANSFERASE"/>
    <property type="match status" value="1"/>
</dbReference>
<evidence type="ECO:0000256" key="6">
    <source>
        <dbReference type="HAMAP-Rule" id="MF_00735"/>
    </source>
</evidence>
<evidence type="ECO:0000256" key="2">
    <source>
        <dbReference type="ARBA" id="ARBA00022490"/>
    </source>
</evidence>
<dbReference type="OrthoDB" id="9785995at2"/>
<dbReference type="SUPFAM" id="SSF53335">
    <property type="entry name" value="S-adenosyl-L-methionine-dependent methyltransferases"/>
    <property type="match status" value="1"/>
</dbReference>
<dbReference type="NCBIfam" id="TIGR00406">
    <property type="entry name" value="prmA"/>
    <property type="match status" value="1"/>
</dbReference>
<feature type="binding site" evidence="6">
    <location>
        <position position="161"/>
    </location>
    <ligand>
        <name>S-adenosyl-L-methionine</name>
        <dbReference type="ChEBI" id="CHEBI:59789"/>
    </ligand>
</feature>
<dbReference type="CDD" id="cd02440">
    <property type="entry name" value="AdoMet_MTases"/>
    <property type="match status" value="1"/>
</dbReference>
<organism evidence="7 8">
    <name type="scientific">Melghirimyces thermohalophilus</name>
    <dbReference type="NCBI Taxonomy" id="1236220"/>
    <lineage>
        <taxon>Bacteria</taxon>
        <taxon>Bacillati</taxon>
        <taxon>Bacillota</taxon>
        <taxon>Bacilli</taxon>
        <taxon>Bacillales</taxon>
        <taxon>Thermoactinomycetaceae</taxon>
        <taxon>Melghirimyces</taxon>
    </lineage>
</organism>
<evidence type="ECO:0000256" key="5">
    <source>
        <dbReference type="ARBA" id="ARBA00022691"/>
    </source>
</evidence>
<evidence type="ECO:0000256" key="3">
    <source>
        <dbReference type="ARBA" id="ARBA00022603"/>
    </source>
</evidence>
<dbReference type="GO" id="GO:0016279">
    <property type="term" value="F:protein-lysine N-methyltransferase activity"/>
    <property type="evidence" value="ECO:0007669"/>
    <property type="project" value="RHEA"/>
</dbReference>
<keyword evidence="3 6" id="KW-0489">Methyltransferase</keyword>
<feature type="binding site" evidence="6">
    <location>
        <position position="204"/>
    </location>
    <ligand>
        <name>S-adenosyl-L-methionine</name>
        <dbReference type="ChEBI" id="CHEBI:59789"/>
    </ligand>
</feature>